<keyword evidence="1" id="KW-1133">Transmembrane helix</keyword>
<gene>
    <name evidence="2" type="ORF">NEOLI_004485</name>
</gene>
<protein>
    <submittedName>
        <fullName evidence="2">Zinc finger protein klf1</fullName>
    </submittedName>
</protein>
<feature type="transmembrane region" description="Helical" evidence="1">
    <location>
        <begin position="73"/>
        <end position="90"/>
    </location>
</feature>
<evidence type="ECO:0000313" key="2">
    <source>
        <dbReference type="EMBL" id="OLL23990.1"/>
    </source>
</evidence>
<keyword evidence="3" id="KW-1185">Reference proteome</keyword>
<comment type="caution">
    <text evidence="2">The sequence shown here is derived from an EMBL/GenBank/DDBJ whole genome shotgun (WGS) entry which is preliminary data.</text>
</comment>
<organism evidence="2 3">
    <name type="scientific">Neolecta irregularis (strain DAH-3)</name>
    <dbReference type="NCBI Taxonomy" id="1198029"/>
    <lineage>
        <taxon>Eukaryota</taxon>
        <taxon>Fungi</taxon>
        <taxon>Dikarya</taxon>
        <taxon>Ascomycota</taxon>
        <taxon>Taphrinomycotina</taxon>
        <taxon>Neolectales</taxon>
        <taxon>Neolectaceae</taxon>
        <taxon>Neolecta</taxon>
    </lineage>
</organism>
<dbReference type="OrthoDB" id="1405595at2759"/>
<accession>A0A1U7LMU5</accession>
<sequence>MTLYISTVDLQIFCGAKRLLGRLISSRDYERSIRRILSWKSSRAARLTTLHAIELLNETYSEGRSYRVRGDQTLHYGYCMFIAILIIWSYDTRRHQDHHLTGTLEGTEYLNEIRSALLSNSQVPKENNVCADGLIQTVADSLSGGRWDIIIENRRLIVGLRTLTHPQKIKPEE</sequence>
<evidence type="ECO:0000256" key="1">
    <source>
        <dbReference type="SAM" id="Phobius"/>
    </source>
</evidence>
<name>A0A1U7LMU5_NEOID</name>
<evidence type="ECO:0000313" key="3">
    <source>
        <dbReference type="Proteomes" id="UP000186594"/>
    </source>
</evidence>
<proteinExistence type="predicted"/>
<dbReference type="Proteomes" id="UP000186594">
    <property type="component" value="Unassembled WGS sequence"/>
</dbReference>
<keyword evidence="1" id="KW-0472">Membrane</keyword>
<dbReference type="STRING" id="1198029.A0A1U7LMU5"/>
<keyword evidence="1" id="KW-0812">Transmembrane</keyword>
<dbReference type="AlphaFoldDB" id="A0A1U7LMU5"/>
<reference evidence="2 3" key="1">
    <citation type="submission" date="2016-04" db="EMBL/GenBank/DDBJ databases">
        <title>Evolutionary innovation and constraint leading to complex multicellularity in the Ascomycota.</title>
        <authorList>
            <person name="Cisse O."/>
            <person name="Nguyen A."/>
            <person name="Hewitt D.A."/>
            <person name="Jedd G."/>
            <person name="Stajich J.E."/>
        </authorList>
    </citation>
    <scope>NUCLEOTIDE SEQUENCE [LARGE SCALE GENOMIC DNA]</scope>
    <source>
        <strain evidence="2 3">DAH-3</strain>
    </source>
</reference>
<dbReference type="EMBL" id="LXFE01001038">
    <property type="protein sequence ID" value="OLL23990.1"/>
    <property type="molecule type" value="Genomic_DNA"/>
</dbReference>